<dbReference type="PANTHER" id="PTHR43366">
    <property type="entry name" value="PYRUVATE SYNTHASE SUBUNIT PORC"/>
    <property type="match status" value="1"/>
</dbReference>
<evidence type="ECO:0000259" key="4">
    <source>
        <dbReference type="Pfam" id="PF01558"/>
    </source>
</evidence>
<evidence type="ECO:0000256" key="1">
    <source>
        <dbReference type="ARBA" id="ARBA00012822"/>
    </source>
</evidence>
<dbReference type="EC" id="1.2.7.1" evidence="1"/>
<evidence type="ECO:0000313" key="6">
    <source>
        <dbReference type="EMBL" id="HGN90167.1"/>
    </source>
</evidence>
<name>A0A7C4I375_CALS0</name>
<dbReference type="InterPro" id="IPR051626">
    <property type="entry name" value="Oxidoreductase_gamma_subunit"/>
</dbReference>
<dbReference type="EMBL" id="DRXG01000018">
    <property type="protein sequence ID" value="HHN51890.1"/>
    <property type="molecule type" value="Genomic_DNA"/>
</dbReference>
<dbReference type="Pfam" id="PF01558">
    <property type="entry name" value="POR"/>
    <property type="match status" value="1"/>
</dbReference>
<dbReference type="Gene3D" id="3.40.920.10">
    <property type="entry name" value="Pyruvate-ferredoxin oxidoreductase, PFOR, domain III"/>
    <property type="match status" value="1"/>
</dbReference>
<evidence type="ECO:0000256" key="3">
    <source>
        <dbReference type="ARBA" id="ARBA00049357"/>
    </source>
</evidence>
<accession>A0A7C4I375</accession>
<protein>
    <recommendedName>
        <fullName evidence="1">pyruvate synthase</fullName>
        <ecNumber evidence="1">1.2.7.1</ecNumber>
    </recommendedName>
</protein>
<proteinExistence type="predicted"/>
<dbReference type="EMBL" id="DTCM01000079">
    <property type="protein sequence ID" value="HGL41304.1"/>
    <property type="molecule type" value="Genomic_DNA"/>
</dbReference>
<feature type="domain" description="Pyruvate/ketoisovalerate oxidoreductase catalytic" evidence="4">
    <location>
        <begin position="23"/>
        <end position="180"/>
    </location>
</feature>
<dbReference type="SUPFAM" id="SSF53323">
    <property type="entry name" value="Pyruvate-ferredoxin oxidoreductase, PFOR, domain III"/>
    <property type="match status" value="1"/>
</dbReference>
<dbReference type="EMBL" id="DTAD01000034">
    <property type="protein sequence ID" value="HGN90167.1"/>
    <property type="molecule type" value="Genomic_DNA"/>
</dbReference>
<evidence type="ECO:0000313" key="5">
    <source>
        <dbReference type="EMBL" id="HGL41304.1"/>
    </source>
</evidence>
<reference evidence="6" key="1">
    <citation type="journal article" date="2020" name="mSystems">
        <title>Genome- and Community-Level Interaction Insights into Carbon Utilization and Element Cycling Functions of Hydrothermarchaeota in Hydrothermal Sediment.</title>
        <authorList>
            <person name="Zhou Z."/>
            <person name="Liu Y."/>
            <person name="Xu W."/>
            <person name="Pan J."/>
            <person name="Luo Z.H."/>
            <person name="Li M."/>
        </authorList>
    </citation>
    <scope>NUCLEOTIDE SEQUENCE [LARGE SCALE GENOMIC DNA]</scope>
    <source>
        <strain evidence="7">SpSt-1073</strain>
        <strain evidence="6">SpSt-613</strain>
        <strain evidence="5">SpSt-669</strain>
    </source>
</reference>
<dbReference type="InterPro" id="IPR011894">
    <property type="entry name" value="PorC_KorC"/>
</dbReference>
<comment type="caution">
    <text evidence="6">The sequence shown here is derived from an EMBL/GenBank/DDBJ whole genome shotgun (WGS) entry which is preliminary data.</text>
</comment>
<comment type="catalytic activity">
    <reaction evidence="3">
        <text>2 oxidized [2Fe-2S]-[ferredoxin] + pyruvate + CoA = 2 reduced [2Fe-2S]-[ferredoxin] + acetyl-CoA + CO2 + H(+)</text>
        <dbReference type="Rhea" id="RHEA:12765"/>
        <dbReference type="Rhea" id="RHEA-COMP:10000"/>
        <dbReference type="Rhea" id="RHEA-COMP:10001"/>
        <dbReference type="ChEBI" id="CHEBI:15361"/>
        <dbReference type="ChEBI" id="CHEBI:15378"/>
        <dbReference type="ChEBI" id="CHEBI:16526"/>
        <dbReference type="ChEBI" id="CHEBI:33737"/>
        <dbReference type="ChEBI" id="CHEBI:33738"/>
        <dbReference type="ChEBI" id="CHEBI:57287"/>
        <dbReference type="ChEBI" id="CHEBI:57288"/>
        <dbReference type="EC" id="1.2.7.1"/>
    </reaction>
</comment>
<evidence type="ECO:0000313" key="7">
    <source>
        <dbReference type="EMBL" id="HHN51890.1"/>
    </source>
</evidence>
<gene>
    <name evidence="7" type="ORF">ENM30_01105</name>
    <name evidence="6" type="ORF">ENT82_03435</name>
    <name evidence="5" type="ORF">ENU43_06540</name>
</gene>
<dbReference type="NCBIfam" id="TIGR02175">
    <property type="entry name" value="PorC_KorC"/>
    <property type="match status" value="1"/>
</dbReference>
<keyword evidence="2" id="KW-0560">Oxidoreductase</keyword>
<dbReference type="AlphaFoldDB" id="A0A7C4I375"/>
<evidence type="ECO:0000256" key="2">
    <source>
        <dbReference type="ARBA" id="ARBA00023002"/>
    </source>
</evidence>
<dbReference type="GO" id="GO:0019164">
    <property type="term" value="F:pyruvate synthase activity"/>
    <property type="evidence" value="ECO:0007669"/>
    <property type="project" value="UniProtKB-EC"/>
</dbReference>
<dbReference type="InterPro" id="IPR019752">
    <property type="entry name" value="Pyrv/ketoisovalerate_OxRed_cat"/>
</dbReference>
<organism evidence="6">
    <name type="scientific">Caldiarchaeum subterraneum</name>
    <dbReference type="NCBI Taxonomy" id="311458"/>
    <lineage>
        <taxon>Archaea</taxon>
        <taxon>Nitrososphaerota</taxon>
        <taxon>Candidatus Caldarchaeales</taxon>
        <taxon>Candidatus Caldarchaeaceae</taxon>
        <taxon>Candidatus Caldarchaeum</taxon>
    </lineage>
</organism>
<dbReference type="PANTHER" id="PTHR43366:SF1">
    <property type="entry name" value="PYRUVATE SYNTHASE SUBUNIT PORC"/>
    <property type="match status" value="1"/>
</dbReference>
<dbReference type="InterPro" id="IPR002869">
    <property type="entry name" value="Pyrv_flavodox_OxRed_cen"/>
</dbReference>
<sequence>MKYIKWMKGLENFTHEFIFVGRGGQGVVTASRLLAEAALLEGKFVQSFPEFGPERSGAPVKAYTRVSNTPIEIRAPVEKAETVVYFESKLIHVYEPTTLTRPNGVVVVSCREPSALPRMDGLHVFTVDGQRVVESLNRPLSLNMVMLGATVAATRIVSLETLKSLVAKKFSPADVKALENGFEEVAARVELI</sequence>